<feature type="transmembrane region" description="Helical" evidence="2">
    <location>
        <begin position="191"/>
        <end position="212"/>
    </location>
</feature>
<evidence type="ECO:0000256" key="2">
    <source>
        <dbReference type="SAM" id="Phobius"/>
    </source>
</evidence>
<keyword evidence="2" id="KW-0472">Membrane</keyword>
<reference evidence="4" key="1">
    <citation type="submission" date="2020-05" db="EMBL/GenBank/DDBJ databases">
        <authorList>
            <person name="Chiriac C."/>
            <person name="Salcher M."/>
            <person name="Ghai R."/>
            <person name="Kavagutti S V."/>
        </authorList>
    </citation>
    <scope>NUCLEOTIDE SEQUENCE</scope>
</reference>
<feature type="domain" description="DUF8094" evidence="3">
    <location>
        <begin position="300"/>
        <end position="582"/>
    </location>
</feature>
<proteinExistence type="predicted"/>
<gene>
    <name evidence="4" type="ORF">UFOPK1843_00559</name>
</gene>
<evidence type="ECO:0000313" key="4">
    <source>
        <dbReference type="EMBL" id="CAB4606760.1"/>
    </source>
</evidence>
<dbReference type="AlphaFoldDB" id="A0A6J6H261"/>
<dbReference type="Pfam" id="PF26366">
    <property type="entry name" value="DUF8094"/>
    <property type="match status" value="1"/>
</dbReference>
<protein>
    <submittedName>
        <fullName evidence="4">Unannotated protein</fullName>
    </submittedName>
</protein>
<name>A0A6J6H261_9ZZZZ</name>
<feature type="region of interest" description="Disordered" evidence="1">
    <location>
        <begin position="221"/>
        <end position="250"/>
    </location>
</feature>
<evidence type="ECO:0000259" key="3">
    <source>
        <dbReference type="Pfam" id="PF26366"/>
    </source>
</evidence>
<keyword evidence="2" id="KW-1133">Transmembrane helix</keyword>
<organism evidence="4">
    <name type="scientific">freshwater metagenome</name>
    <dbReference type="NCBI Taxonomy" id="449393"/>
    <lineage>
        <taxon>unclassified sequences</taxon>
        <taxon>metagenomes</taxon>
        <taxon>ecological metagenomes</taxon>
    </lineage>
</organism>
<dbReference type="InterPro" id="IPR058407">
    <property type="entry name" value="DUF8094"/>
</dbReference>
<keyword evidence="2" id="KW-0812">Transmembrane</keyword>
<dbReference type="EMBL" id="CAEZUR010000035">
    <property type="protein sequence ID" value="CAB4606760.1"/>
    <property type="molecule type" value="Genomic_DNA"/>
</dbReference>
<evidence type="ECO:0000256" key="1">
    <source>
        <dbReference type="SAM" id="MobiDB-lite"/>
    </source>
</evidence>
<accession>A0A6J6H261</accession>
<sequence length="586" mass="63471">MYCVEWEGWSKPQVYPDWIVMRLIISVALYLLALTLILLGIAERTVWAPKDSKDISVTIVDPKPLLVVPNDILKLNPGQPVVTVNGPGRVYVATGRESDITAWVGGSAKSLVTYTKQSKKLGSTDIMGLFPSANPNGSDLWRTERAANLEVSVKVETVNENALIIASDGLAAAPDKVTIKWHQDYDLTPSYILINTGFGLLLITLIYNFLVFRNIRNTRRPRRKLPRAPQGPRSRPKRRESSLPPKGRRSARRTFAVIPVTLMSLSLITGCSPASQSLTPTAKDNANNISEQPAALQIGQIRRIVTAVATIAKGADQANSSTQLLPRFAGPALEMRDAAYGLLKKTKKAPALEPIYASPLTLSLPAATSDWPRTLMVATGNKKGTAPQMLVLRQDAPRKQYQVIYLATLASGVKLPQVPAVTQGSVPVSPDSAYLELSPNELPTAYGSLIDNGSSSEFFGKFELSGDKFYQTLSVEQKKQIETLTKAKLTYQHVIGDAAPIGLATADGGALVAVYMKDITKIKPNKSNSGITVNDLQQVALGAKGSLKGVVTTYGDMLLFYVPSVGQEAKVRLLGWQTGLLKVKSL</sequence>
<feature type="transmembrane region" description="Helical" evidence="2">
    <location>
        <begin position="19"/>
        <end position="42"/>
    </location>
</feature>